<proteinExistence type="predicted"/>
<evidence type="ECO:0000313" key="1">
    <source>
        <dbReference type="EMBL" id="CAB4154808.1"/>
    </source>
</evidence>
<name>A0A6J5NCR7_9CAUD</name>
<organism evidence="1">
    <name type="scientific">uncultured Caudovirales phage</name>
    <dbReference type="NCBI Taxonomy" id="2100421"/>
    <lineage>
        <taxon>Viruses</taxon>
        <taxon>Duplodnaviria</taxon>
        <taxon>Heunggongvirae</taxon>
        <taxon>Uroviricota</taxon>
        <taxon>Caudoviricetes</taxon>
        <taxon>Peduoviridae</taxon>
        <taxon>Maltschvirus</taxon>
        <taxon>Maltschvirus maltsch</taxon>
    </lineage>
</organism>
<gene>
    <name evidence="1" type="ORF">UFOVP647_30</name>
</gene>
<dbReference type="EMBL" id="LR796615">
    <property type="protein sequence ID" value="CAB4154808.1"/>
    <property type="molecule type" value="Genomic_DNA"/>
</dbReference>
<reference evidence="1" key="1">
    <citation type="submission" date="2020-04" db="EMBL/GenBank/DDBJ databases">
        <authorList>
            <person name="Chiriac C."/>
            <person name="Salcher M."/>
            <person name="Ghai R."/>
            <person name="Kavagutti S V."/>
        </authorList>
    </citation>
    <scope>NUCLEOTIDE SEQUENCE</scope>
</reference>
<sequence>MKTIRYQKMTKMEPRPGVSYATTYVKQTLEQRKELTRHVRQVVTEIADCLEGNEDLMDFVLTPLKGFKTTQGQNRSIKDLLTDMVNEGSGKTKHGLPKDFALAPIERWNKLFEGTDYEISLVQTFGPPPNKFNDLMEIVNQDD</sequence>
<protein>
    <submittedName>
        <fullName evidence="1">Uncharacterized protein</fullName>
    </submittedName>
</protein>
<accession>A0A6J5NCR7</accession>